<gene>
    <name evidence="2" type="ORF">JYK02_32760</name>
</gene>
<dbReference type="Proteomes" id="UP000664052">
    <property type="component" value="Unassembled WGS sequence"/>
</dbReference>
<organism evidence="2 3">
    <name type="scientific">Corallococcus macrosporus</name>
    <dbReference type="NCBI Taxonomy" id="35"/>
    <lineage>
        <taxon>Bacteria</taxon>
        <taxon>Pseudomonadati</taxon>
        <taxon>Myxococcota</taxon>
        <taxon>Myxococcia</taxon>
        <taxon>Myxococcales</taxon>
        <taxon>Cystobacterineae</taxon>
        <taxon>Myxococcaceae</taxon>
        <taxon>Corallococcus</taxon>
    </lineage>
</organism>
<dbReference type="EMBL" id="JAFIMU010000010">
    <property type="protein sequence ID" value="MBN8232294.1"/>
    <property type="molecule type" value="Genomic_DNA"/>
</dbReference>
<keyword evidence="2" id="KW-0547">Nucleotide-binding</keyword>
<dbReference type="Pfam" id="PF13589">
    <property type="entry name" value="HATPase_c_3"/>
    <property type="match status" value="1"/>
</dbReference>
<protein>
    <submittedName>
        <fullName evidence="2">ATP-binding protein</fullName>
    </submittedName>
</protein>
<dbReference type="GO" id="GO:0005524">
    <property type="term" value="F:ATP binding"/>
    <property type="evidence" value="ECO:0007669"/>
    <property type="project" value="UniProtKB-KW"/>
</dbReference>
<evidence type="ECO:0000256" key="1">
    <source>
        <dbReference type="SAM" id="MobiDB-lite"/>
    </source>
</evidence>
<sequence length="651" mass="73154">MAAQPLSPTKLAKQISEASPGESPIQTELSTSERVLRRVTDGIYREPWSALRELVSNAYDADATEVVIETDAPRFERIIIRDNGVGFTSDSLASMIKNIGGSTKRTISGATVGVTSANDPTLSPGGRRLIGKLGIGLFAVSQLTHEFQVITKRAGEKTRTVADVILFQYAENKKAKTNDETNFQTGSVRIWKTPARDRKSQGTEIILRNLLPKTRAELTSEKLWTMVSATVVPGDDDERETWQRPRYHIGRVNPANPSEYLETPEYPWNDEASPSDKFELLTQRMFARASEASGAKPSLENTFDNYLRFIWKLSLAAPLDYMHGHPFDLNSGSEPMLFKISNARDGSSEPIVLAGTETVREKFNLKSPERGTNSDFRVLVDGVLLKRPLKFRDLPTSDGAVNRPLLFIGHDRPDLSRYPETIRGGDLEFEAYLLWTPRVVPTEHNGVLLRINDASGTLFDPTFMDYRVSEQTRMRQVVAEIFITEGLDAALNLDRESFNVSHPHYQYIALWVHNAFKQFATRHKDLAKKVRTQERSSKSETERKHLARVAAEIVSEWSGGDEKPVPIEFTKKIEKSSKEKLAFSIDEVFKAYGQGERRSAKKDVEFKVDQEIMRSVAQVLLAAGVFEKMSHAKQQKLLADLAKVIFYGRGS</sequence>
<dbReference type="RefSeq" id="WP_207056816.1">
    <property type="nucleotide sequence ID" value="NZ_JAFIMU010000010.1"/>
</dbReference>
<feature type="region of interest" description="Disordered" evidence="1">
    <location>
        <begin position="1"/>
        <end position="28"/>
    </location>
</feature>
<dbReference type="InterPro" id="IPR036890">
    <property type="entry name" value="HATPase_C_sf"/>
</dbReference>
<evidence type="ECO:0000313" key="2">
    <source>
        <dbReference type="EMBL" id="MBN8232294.1"/>
    </source>
</evidence>
<evidence type="ECO:0000313" key="3">
    <source>
        <dbReference type="Proteomes" id="UP000664052"/>
    </source>
</evidence>
<dbReference type="SUPFAM" id="SSF55874">
    <property type="entry name" value="ATPase domain of HSP90 chaperone/DNA topoisomerase II/histidine kinase"/>
    <property type="match status" value="1"/>
</dbReference>
<keyword evidence="2" id="KW-0067">ATP-binding</keyword>
<keyword evidence="3" id="KW-1185">Reference proteome</keyword>
<proteinExistence type="predicted"/>
<name>A0ABS3DLT2_9BACT</name>
<reference evidence="2 3" key="1">
    <citation type="submission" date="2021-02" db="EMBL/GenBank/DDBJ databases">
        <title>De Novo genome assembly of isolated myxobacteria.</title>
        <authorList>
            <person name="Stevens D.C."/>
        </authorList>
    </citation>
    <scope>NUCLEOTIDE SEQUENCE [LARGE SCALE GENOMIC DNA]</scope>
    <source>
        <strain evidence="2 3">ATCC 29039</strain>
    </source>
</reference>
<accession>A0ABS3DLT2</accession>
<comment type="caution">
    <text evidence="2">The sequence shown here is derived from an EMBL/GenBank/DDBJ whole genome shotgun (WGS) entry which is preliminary data.</text>
</comment>
<dbReference type="Gene3D" id="3.30.565.10">
    <property type="entry name" value="Histidine kinase-like ATPase, C-terminal domain"/>
    <property type="match status" value="1"/>
</dbReference>